<evidence type="ECO:0008006" key="5">
    <source>
        <dbReference type="Google" id="ProtNLM"/>
    </source>
</evidence>
<evidence type="ECO:0000256" key="2">
    <source>
        <dbReference type="SAM" id="SignalP"/>
    </source>
</evidence>
<accession>A0A941DMQ7</accession>
<evidence type="ECO:0000313" key="3">
    <source>
        <dbReference type="EMBL" id="MBR7782479.1"/>
    </source>
</evidence>
<dbReference type="EMBL" id="JAGSPN010000006">
    <property type="protein sequence ID" value="MBR7782479.1"/>
    <property type="molecule type" value="Genomic_DNA"/>
</dbReference>
<keyword evidence="2" id="KW-0732">Signal</keyword>
<keyword evidence="4" id="KW-1185">Reference proteome</keyword>
<feature type="compositionally biased region" description="Basic and acidic residues" evidence="1">
    <location>
        <begin position="37"/>
        <end position="51"/>
    </location>
</feature>
<feature type="chain" id="PRO_5038011817" description="DUF2782 domain-containing protein" evidence="2">
    <location>
        <begin position="22"/>
        <end position="147"/>
    </location>
</feature>
<reference evidence="3" key="1">
    <citation type="submission" date="2021-04" db="EMBL/GenBank/DDBJ databases">
        <title>novel species isolated from subtropical streams in China.</title>
        <authorList>
            <person name="Lu H."/>
        </authorList>
    </citation>
    <scope>NUCLEOTIDE SEQUENCE</scope>
    <source>
        <strain evidence="3">LFS511W</strain>
    </source>
</reference>
<gene>
    <name evidence="3" type="ORF">KDM89_10010</name>
</gene>
<organism evidence="3 4">
    <name type="scientific">Undibacterium luofuense</name>
    <dbReference type="NCBI Taxonomy" id="2828733"/>
    <lineage>
        <taxon>Bacteria</taxon>
        <taxon>Pseudomonadati</taxon>
        <taxon>Pseudomonadota</taxon>
        <taxon>Betaproteobacteria</taxon>
        <taxon>Burkholderiales</taxon>
        <taxon>Oxalobacteraceae</taxon>
        <taxon>Undibacterium</taxon>
    </lineage>
</organism>
<feature type="region of interest" description="Disordered" evidence="1">
    <location>
        <begin position="87"/>
        <end position="147"/>
    </location>
</feature>
<feature type="signal peptide" evidence="2">
    <location>
        <begin position="1"/>
        <end position="21"/>
    </location>
</feature>
<evidence type="ECO:0000256" key="1">
    <source>
        <dbReference type="SAM" id="MobiDB-lite"/>
    </source>
</evidence>
<protein>
    <recommendedName>
        <fullName evidence="5">DUF2782 domain-containing protein</fullName>
    </recommendedName>
</protein>
<proteinExistence type="predicted"/>
<feature type="region of interest" description="Disordered" evidence="1">
    <location>
        <begin position="24"/>
        <end position="73"/>
    </location>
</feature>
<name>A0A941DMQ7_9BURK</name>
<sequence length="147" mass="15405">MKAVYLAGFIATLCLSTQVIAQTSASAVKADAPPPPRIEKLEEGPSVKPEKNPSFGKQENKKITEKRNNAGKVTEVEVKTGSTSYTLKADPEVGNAPAGTVQGQGNRPAQWKILEFGGKPARPADVKEVAPPAPAAKPATASQTQTK</sequence>
<dbReference type="Proteomes" id="UP000680067">
    <property type="component" value="Unassembled WGS sequence"/>
</dbReference>
<comment type="caution">
    <text evidence="3">The sequence shown here is derived from an EMBL/GenBank/DDBJ whole genome shotgun (WGS) entry which is preliminary data.</text>
</comment>
<evidence type="ECO:0000313" key="4">
    <source>
        <dbReference type="Proteomes" id="UP000680067"/>
    </source>
</evidence>
<dbReference type="AlphaFoldDB" id="A0A941DMQ7"/>
<dbReference type="RefSeq" id="WP_212687794.1">
    <property type="nucleotide sequence ID" value="NZ_JAGSPN010000006.1"/>
</dbReference>
<feature type="compositionally biased region" description="Basic and acidic residues" evidence="1">
    <location>
        <begin position="58"/>
        <end position="73"/>
    </location>
</feature>